<dbReference type="InterPro" id="IPR003591">
    <property type="entry name" value="Leu-rich_rpt_typical-subtyp"/>
</dbReference>
<dbReference type="RefSeq" id="WP_126695074.1">
    <property type="nucleotide sequence ID" value="NZ_RXOF01000014.1"/>
</dbReference>
<dbReference type="InterPro" id="IPR050216">
    <property type="entry name" value="LRR_domain-containing"/>
</dbReference>
<keyword evidence="2" id="KW-0677">Repeat</keyword>
<accession>A0A431TYD6</accession>
<dbReference type="PROSITE" id="PS51257">
    <property type="entry name" value="PROKAR_LIPOPROTEIN"/>
    <property type="match status" value="1"/>
</dbReference>
<evidence type="ECO:0000313" key="3">
    <source>
        <dbReference type="EMBL" id="RTQ46754.1"/>
    </source>
</evidence>
<sequence length="433" mass="48987">MASGWRRYWMLVVLALLLAGCKPLKRFAQRTFPRRHTYTTSEESARYLRRADVVGGTELDTGRFEVLQFRKQLRSTAVSSYPFHVGFGRYEQELFVRCRQLADIPVGQPLPVPHPSFTLSGYDSHGLFRHLTGTVTRLSSPATQPRLQFDLRYTDKQNWPHALRATYTFSLDSASAGPVGKDQQGHYTNLRLALKEPAKVKTLDLVDYAVQQHLIYGDASPFDTLYARLGELVNVEEMNLHLSHLDELPWQGLPKLKRLRKLDLHATGLTRFPPALLALDSLRELNLEWNHLDSIPADIQRMKGLRVLNLTSNRLGRYPEALNSLTGLRELYLGNASLRTLPGSIGRLRNLEVLGLTGLYANGNHHNQLTSLDALSELPKLRRLDLSGAIAGKLPEAVYQLPRLAELDISRTGLDSTAVDRRRLPTLKKLVWH</sequence>
<evidence type="ECO:0000256" key="1">
    <source>
        <dbReference type="ARBA" id="ARBA00022614"/>
    </source>
</evidence>
<reference evidence="3 4" key="1">
    <citation type="submission" date="2018-12" db="EMBL/GenBank/DDBJ databases">
        <title>Hymenobacter gummosus sp. nov., isolated from a spring.</title>
        <authorList>
            <person name="Nie L."/>
        </authorList>
    </citation>
    <scope>NUCLEOTIDE SEQUENCE [LARGE SCALE GENOMIC DNA]</scope>
    <source>
        <strain evidence="3 4">KCTC 52166</strain>
    </source>
</reference>
<dbReference type="PROSITE" id="PS51450">
    <property type="entry name" value="LRR"/>
    <property type="match status" value="1"/>
</dbReference>
<dbReference type="Gene3D" id="3.80.10.10">
    <property type="entry name" value="Ribonuclease Inhibitor"/>
    <property type="match status" value="1"/>
</dbReference>
<dbReference type="InterPro" id="IPR032675">
    <property type="entry name" value="LRR_dom_sf"/>
</dbReference>
<keyword evidence="4" id="KW-1185">Reference proteome</keyword>
<gene>
    <name evidence="3" type="ORF">EJV47_20480</name>
</gene>
<dbReference type="PANTHER" id="PTHR48051">
    <property type="match status" value="1"/>
</dbReference>
<dbReference type="GO" id="GO:0005737">
    <property type="term" value="C:cytoplasm"/>
    <property type="evidence" value="ECO:0007669"/>
    <property type="project" value="TreeGrafter"/>
</dbReference>
<proteinExistence type="predicted"/>
<protein>
    <submittedName>
        <fullName evidence="3">Leucine-rich repeat domain-containing protein</fullName>
    </submittedName>
</protein>
<organism evidence="3 4">
    <name type="scientific">Hymenobacter gummosus</name>
    <dbReference type="NCBI Taxonomy" id="1776032"/>
    <lineage>
        <taxon>Bacteria</taxon>
        <taxon>Pseudomonadati</taxon>
        <taxon>Bacteroidota</taxon>
        <taxon>Cytophagia</taxon>
        <taxon>Cytophagales</taxon>
        <taxon>Hymenobacteraceae</taxon>
        <taxon>Hymenobacter</taxon>
    </lineage>
</organism>
<dbReference type="AlphaFoldDB" id="A0A431TYD6"/>
<dbReference type="PANTHER" id="PTHR48051:SF1">
    <property type="entry name" value="RAS SUPPRESSOR PROTEIN 1"/>
    <property type="match status" value="1"/>
</dbReference>
<dbReference type="SMART" id="SM00369">
    <property type="entry name" value="LRR_TYP"/>
    <property type="match status" value="4"/>
</dbReference>
<comment type="caution">
    <text evidence="3">The sequence shown here is derived from an EMBL/GenBank/DDBJ whole genome shotgun (WGS) entry which is preliminary data.</text>
</comment>
<dbReference type="InterPro" id="IPR001611">
    <property type="entry name" value="Leu-rich_rpt"/>
</dbReference>
<keyword evidence="1" id="KW-0433">Leucine-rich repeat</keyword>
<name>A0A431TYD6_9BACT</name>
<dbReference type="EMBL" id="RXOF01000014">
    <property type="protein sequence ID" value="RTQ46754.1"/>
    <property type="molecule type" value="Genomic_DNA"/>
</dbReference>
<evidence type="ECO:0000256" key="2">
    <source>
        <dbReference type="ARBA" id="ARBA00022737"/>
    </source>
</evidence>
<dbReference type="SUPFAM" id="SSF52058">
    <property type="entry name" value="L domain-like"/>
    <property type="match status" value="1"/>
</dbReference>
<evidence type="ECO:0000313" key="4">
    <source>
        <dbReference type="Proteomes" id="UP000282184"/>
    </source>
</evidence>
<dbReference type="OrthoDB" id="872475at2"/>
<dbReference type="Proteomes" id="UP000282184">
    <property type="component" value="Unassembled WGS sequence"/>
</dbReference>
<dbReference type="Pfam" id="PF13855">
    <property type="entry name" value="LRR_8"/>
    <property type="match status" value="1"/>
</dbReference>